<dbReference type="GeneID" id="117649615"/>
<dbReference type="RefSeq" id="XP_034248402.1">
    <property type="nucleotide sequence ID" value="XM_034392511.1"/>
</dbReference>
<dbReference type="PROSITE" id="PS50950">
    <property type="entry name" value="ZF_THAP"/>
    <property type="match status" value="1"/>
</dbReference>
<feature type="region of interest" description="Disordered" evidence="8">
    <location>
        <begin position="133"/>
        <end position="185"/>
    </location>
</feature>
<protein>
    <submittedName>
        <fullName evidence="11 12">Uncharacterized protein LOC117649615</fullName>
    </submittedName>
</protein>
<feature type="compositionally biased region" description="Polar residues" evidence="8">
    <location>
        <begin position="133"/>
        <end position="152"/>
    </location>
</feature>
<dbReference type="PANTHER" id="PTHR23080">
    <property type="entry name" value="THAP DOMAIN PROTEIN"/>
    <property type="match status" value="1"/>
</dbReference>
<sequence length="672" mass="74662">MRTCFVPDCDHSDKKNGCKFTKFPNTPERKKRWIAAIMRADRLPSHHSRVCSCHFADGIKGIFLRQVPSIFRRQEEHRDSFSELKPNARKRLLQVVAEPDVSGGGVSVSYFSGLLSPSVSRSHINHEPASSCENLATSSLGDKNNTSQQCTGASDECPKNHPSNSSSTSHPVDSPSSSSDSTLKRRKTLDLNLVTSQSPLAGNTGYTEFISGVSPRVLSVIFPSKKSTSSQTVANTKNAATQCLLPITRNEFALGSTQIYHQPTKVDMGVQTSPIMFDDADHFVTFGDNLGVVKSLLEEVQEWRTKVILAEGKINELSNELSAKINELTAKISKLTEESDMKDKSIKKMREDLVEYNGKHATLLRREKELFESLQKEKGRMLFRGISSVDAQVAHFTGLPNAQSFENLCGHFTKPLQYVHKSAVTSISREDQIYLTLMKLKCNFDFIDLAVWFNVSKTTVANVFLTILDAFHQEIFLEALKTVPSREENNSSLPQCFKGLEDCRMIINCTEIHIAKPKTLPFKNLELNRYSLCESQKGLVGIAPNGAVTFVSSLFAGSTSDKQVVENSGLLEIFEPGDEVLADSDFAIRELLLPLGADTPQITPDQVERTKAAARARSHVKRTIQRIKAYGILNYLPIHLKDVSSKIFQVCAALTNFQNPLLREDEDKNSGP</sequence>
<dbReference type="SMART" id="SM00980">
    <property type="entry name" value="THAP"/>
    <property type="match status" value="1"/>
</dbReference>
<keyword evidence="7" id="KW-0175">Coiled coil</keyword>
<keyword evidence="10" id="KW-1185">Reference proteome</keyword>
<dbReference type="KEGG" id="tpal:117649615"/>
<evidence type="ECO:0000313" key="12">
    <source>
        <dbReference type="RefSeq" id="XP_034248402.1"/>
    </source>
</evidence>
<keyword evidence="5 6" id="KW-0238">DNA-binding</keyword>
<dbReference type="OrthoDB" id="6582105at2759"/>
<dbReference type="SUPFAM" id="SSF57716">
    <property type="entry name" value="Glucocorticoid receptor-like (DNA-binding domain)"/>
    <property type="match status" value="1"/>
</dbReference>
<dbReference type="RefSeq" id="XP_034248401.1">
    <property type="nucleotide sequence ID" value="XM_034392510.1"/>
</dbReference>
<dbReference type="PANTHER" id="PTHR23080:SF133">
    <property type="entry name" value="SI:CH211-262I1.5-RELATED"/>
    <property type="match status" value="1"/>
</dbReference>
<dbReference type="Pfam" id="PF13359">
    <property type="entry name" value="DDE_Tnp_4"/>
    <property type="match status" value="1"/>
</dbReference>
<evidence type="ECO:0000256" key="3">
    <source>
        <dbReference type="ARBA" id="ARBA00022771"/>
    </source>
</evidence>
<keyword evidence="3 6" id="KW-0863">Zinc-finger</keyword>
<evidence type="ECO:0000256" key="8">
    <source>
        <dbReference type="SAM" id="MobiDB-lite"/>
    </source>
</evidence>
<evidence type="ECO:0000313" key="10">
    <source>
        <dbReference type="Proteomes" id="UP000515158"/>
    </source>
</evidence>
<reference evidence="11 12" key="1">
    <citation type="submission" date="2025-04" db="UniProtKB">
        <authorList>
            <consortium name="RefSeq"/>
        </authorList>
    </citation>
    <scope>IDENTIFICATION</scope>
    <source>
        <tissue evidence="11 12">Total insect</tissue>
    </source>
</reference>
<dbReference type="RefSeq" id="XP_034248404.1">
    <property type="nucleotide sequence ID" value="XM_034392513.1"/>
</dbReference>
<evidence type="ECO:0000256" key="2">
    <source>
        <dbReference type="ARBA" id="ARBA00022723"/>
    </source>
</evidence>
<comment type="cofactor">
    <cofactor evidence="1">
        <name>a divalent metal cation</name>
        <dbReference type="ChEBI" id="CHEBI:60240"/>
    </cofactor>
</comment>
<proteinExistence type="predicted"/>
<keyword evidence="4" id="KW-0862">Zinc</keyword>
<keyword evidence="2" id="KW-0479">Metal-binding</keyword>
<dbReference type="InterPro" id="IPR006612">
    <property type="entry name" value="THAP_Znf"/>
</dbReference>
<evidence type="ECO:0000256" key="5">
    <source>
        <dbReference type="ARBA" id="ARBA00023125"/>
    </source>
</evidence>
<gene>
    <name evidence="11 12 13" type="primary">LOC117649615</name>
</gene>
<evidence type="ECO:0000256" key="6">
    <source>
        <dbReference type="PROSITE-ProRule" id="PRU00309"/>
    </source>
</evidence>
<dbReference type="Pfam" id="PF13613">
    <property type="entry name" value="HTH_Tnp_4"/>
    <property type="match status" value="1"/>
</dbReference>
<dbReference type="GO" id="GO:0008270">
    <property type="term" value="F:zinc ion binding"/>
    <property type="evidence" value="ECO:0007669"/>
    <property type="project" value="UniProtKB-KW"/>
</dbReference>
<feature type="compositionally biased region" description="Low complexity" evidence="8">
    <location>
        <begin position="160"/>
        <end position="181"/>
    </location>
</feature>
<dbReference type="AlphaFoldDB" id="A0A6P8ZT46"/>
<dbReference type="Gene3D" id="6.20.210.20">
    <property type="entry name" value="THAP domain"/>
    <property type="match status" value="1"/>
</dbReference>
<name>A0A6P8ZT46_THRPL</name>
<dbReference type="Pfam" id="PF05485">
    <property type="entry name" value="THAP"/>
    <property type="match status" value="1"/>
</dbReference>
<dbReference type="InterPro" id="IPR027806">
    <property type="entry name" value="HARBI1_dom"/>
</dbReference>
<dbReference type="Proteomes" id="UP000515158">
    <property type="component" value="Unplaced"/>
</dbReference>
<dbReference type="InterPro" id="IPR038441">
    <property type="entry name" value="THAP_Znf_sf"/>
</dbReference>
<accession>A0A6P8ZT46</accession>
<evidence type="ECO:0000259" key="9">
    <source>
        <dbReference type="PROSITE" id="PS50950"/>
    </source>
</evidence>
<evidence type="ECO:0000256" key="4">
    <source>
        <dbReference type="ARBA" id="ARBA00022833"/>
    </source>
</evidence>
<evidence type="ECO:0000313" key="11">
    <source>
        <dbReference type="RefSeq" id="XP_034248401.1"/>
    </source>
</evidence>
<dbReference type="InterPro" id="IPR027805">
    <property type="entry name" value="Transposase_HTH_dom"/>
</dbReference>
<feature type="domain" description="THAP-type" evidence="9">
    <location>
        <begin position="1"/>
        <end position="71"/>
    </location>
</feature>
<evidence type="ECO:0000256" key="7">
    <source>
        <dbReference type="SAM" id="Coils"/>
    </source>
</evidence>
<dbReference type="GO" id="GO:0003677">
    <property type="term" value="F:DNA binding"/>
    <property type="evidence" value="ECO:0007669"/>
    <property type="project" value="UniProtKB-UniRule"/>
</dbReference>
<feature type="coiled-coil region" evidence="7">
    <location>
        <begin position="300"/>
        <end position="338"/>
    </location>
</feature>
<evidence type="ECO:0000313" key="13">
    <source>
        <dbReference type="RefSeq" id="XP_034248404.1"/>
    </source>
</evidence>
<organism evidence="13">
    <name type="scientific">Thrips palmi</name>
    <name type="common">Melon thrips</name>
    <dbReference type="NCBI Taxonomy" id="161013"/>
    <lineage>
        <taxon>Eukaryota</taxon>
        <taxon>Metazoa</taxon>
        <taxon>Ecdysozoa</taxon>
        <taxon>Arthropoda</taxon>
        <taxon>Hexapoda</taxon>
        <taxon>Insecta</taxon>
        <taxon>Pterygota</taxon>
        <taxon>Neoptera</taxon>
        <taxon>Paraneoptera</taxon>
        <taxon>Thysanoptera</taxon>
        <taxon>Terebrantia</taxon>
        <taxon>Thripoidea</taxon>
        <taxon>Thripidae</taxon>
        <taxon>Thrips</taxon>
    </lineage>
</organism>
<evidence type="ECO:0000256" key="1">
    <source>
        <dbReference type="ARBA" id="ARBA00001968"/>
    </source>
</evidence>